<feature type="transmembrane region" description="Helical" evidence="2">
    <location>
        <begin position="76"/>
        <end position="97"/>
    </location>
</feature>
<feature type="region of interest" description="Disordered" evidence="1">
    <location>
        <begin position="232"/>
        <end position="251"/>
    </location>
</feature>
<protein>
    <submittedName>
        <fullName evidence="3">DUF4191 domain-containing protein</fullName>
    </submittedName>
</protein>
<keyword evidence="2" id="KW-1133">Transmembrane helix</keyword>
<feature type="transmembrane region" description="Helical" evidence="2">
    <location>
        <begin position="50"/>
        <end position="70"/>
    </location>
</feature>
<evidence type="ECO:0000256" key="1">
    <source>
        <dbReference type="SAM" id="MobiDB-lite"/>
    </source>
</evidence>
<sequence length="251" mass="27354">MRSEPASRAGILDTMARTKDASKAQKEPGRFKQMWQVFQMTRRYDPKAQWLMLGAFLAPVLIGVGLALWFSEGNGFTIALWVIAGVLAGLLLALVVLGRRAERAAYSQIEGQPGAVGAVLRSGLRGGWVGNEMPVAVNGKTQDAIYRAVGRGGVALISEGPVSRTQRMLDDEMRKVQRVLPNVPISLISVGTDEGSIELHRLPRALRSTKKTLTKPEVLAVSNRLNSLQTQLPIPKGIDPMKVRPQRGKAR</sequence>
<dbReference type="Proteomes" id="UP001500002">
    <property type="component" value="Unassembled WGS sequence"/>
</dbReference>
<dbReference type="Pfam" id="PF13829">
    <property type="entry name" value="DUF4191"/>
    <property type="match status" value="1"/>
</dbReference>
<evidence type="ECO:0000313" key="3">
    <source>
        <dbReference type="EMBL" id="GAA1812772.1"/>
    </source>
</evidence>
<accession>A0ABN2M737</accession>
<dbReference type="InterPro" id="IPR025445">
    <property type="entry name" value="DUF4191"/>
</dbReference>
<reference evidence="3 4" key="1">
    <citation type="journal article" date="2019" name="Int. J. Syst. Evol. Microbiol.">
        <title>The Global Catalogue of Microorganisms (GCM) 10K type strain sequencing project: providing services to taxonomists for standard genome sequencing and annotation.</title>
        <authorList>
            <consortium name="The Broad Institute Genomics Platform"/>
            <consortium name="The Broad Institute Genome Sequencing Center for Infectious Disease"/>
            <person name="Wu L."/>
            <person name="Ma J."/>
        </authorList>
    </citation>
    <scope>NUCLEOTIDE SEQUENCE [LARGE SCALE GENOMIC DNA]</scope>
    <source>
        <strain evidence="3 4">JCM 14322</strain>
    </source>
</reference>
<keyword evidence="2" id="KW-0812">Transmembrane</keyword>
<evidence type="ECO:0000256" key="2">
    <source>
        <dbReference type="SAM" id="Phobius"/>
    </source>
</evidence>
<keyword evidence="2" id="KW-0472">Membrane</keyword>
<dbReference type="EMBL" id="BAAANJ010000007">
    <property type="protein sequence ID" value="GAA1812772.1"/>
    <property type="molecule type" value="Genomic_DNA"/>
</dbReference>
<gene>
    <name evidence="3" type="ORF">GCM10009749_22530</name>
</gene>
<proteinExistence type="predicted"/>
<keyword evidence="4" id="KW-1185">Reference proteome</keyword>
<comment type="caution">
    <text evidence="3">The sequence shown here is derived from an EMBL/GenBank/DDBJ whole genome shotgun (WGS) entry which is preliminary data.</text>
</comment>
<organism evidence="3 4">
    <name type="scientific">Agromyces neolithicus</name>
    <dbReference type="NCBI Taxonomy" id="269420"/>
    <lineage>
        <taxon>Bacteria</taxon>
        <taxon>Bacillati</taxon>
        <taxon>Actinomycetota</taxon>
        <taxon>Actinomycetes</taxon>
        <taxon>Micrococcales</taxon>
        <taxon>Microbacteriaceae</taxon>
        <taxon>Agromyces</taxon>
    </lineage>
</organism>
<name>A0ABN2M737_9MICO</name>
<evidence type="ECO:0000313" key="4">
    <source>
        <dbReference type="Proteomes" id="UP001500002"/>
    </source>
</evidence>